<evidence type="ECO:0000313" key="2">
    <source>
        <dbReference type="EMBL" id="NVZ58491.1"/>
    </source>
</evidence>
<evidence type="ECO:0000313" key="6">
    <source>
        <dbReference type="Proteomes" id="UP000563268"/>
    </source>
</evidence>
<evidence type="ECO:0000313" key="3">
    <source>
        <dbReference type="EMBL" id="NWE10819.1"/>
    </source>
</evidence>
<evidence type="ECO:0000313" key="4">
    <source>
        <dbReference type="EMBL" id="NWE82686.1"/>
    </source>
</evidence>
<feature type="region of interest" description="Disordered" evidence="1">
    <location>
        <begin position="23"/>
        <end position="45"/>
    </location>
</feature>
<name>A0A7Y8FQB2_9PSED</name>
<organism evidence="4 7">
    <name type="scientific">Pseudomonas edaphica</name>
    <dbReference type="NCBI Taxonomy" id="2006980"/>
    <lineage>
        <taxon>Bacteria</taxon>
        <taxon>Pseudomonadati</taxon>
        <taxon>Pseudomonadota</taxon>
        <taxon>Gammaproteobacteria</taxon>
        <taxon>Pseudomonadales</taxon>
        <taxon>Pseudomonadaceae</taxon>
        <taxon>Pseudomonas</taxon>
    </lineage>
</organism>
<gene>
    <name evidence="3" type="ORF">HX788_27320</name>
    <name evidence="4" type="ORF">HX795_11300</name>
    <name evidence="2" type="ORF">HX797_19695</name>
</gene>
<evidence type="ECO:0000313" key="5">
    <source>
        <dbReference type="Proteomes" id="UP000560470"/>
    </source>
</evidence>
<dbReference type="Proteomes" id="UP000590218">
    <property type="component" value="Unassembled WGS sequence"/>
</dbReference>
<accession>A0A7Y8FQB2</accession>
<protein>
    <submittedName>
        <fullName evidence="4">Uncharacterized protein</fullName>
    </submittedName>
</protein>
<dbReference type="AlphaFoldDB" id="A0A7Y8FQB2"/>
<evidence type="ECO:0000313" key="7">
    <source>
        <dbReference type="Proteomes" id="UP000590218"/>
    </source>
</evidence>
<dbReference type="Proteomes" id="UP000560470">
    <property type="component" value="Unassembled WGS sequence"/>
</dbReference>
<evidence type="ECO:0000256" key="1">
    <source>
        <dbReference type="SAM" id="MobiDB-lite"/>
    </source>
</evidence>
<dbReference type="EMBL" id="JACARL010000058">
    <property type="protein sequence ID" value="NWE82686.1"/>
    <property type="molecule type" value="Genomic_DNA"/>
</dbReference>
<feature type="compositionally biased region" description="Basic and acidic residues" evidence="1">
    <location>
        <begin position="30"/>
        <end position="45"/>
    </location>
</feature>
<sequence length="45" mass="5067">MTRESPIQGLCGKRQTRYEGAHALAGRQAADAHQHRQWQERHAGA</sequence>
<proteinExistence type="predicted"/>
<comment type="caution">
    <text evidence="4">The sequence shown here is derived from an EMBL/GenBank/DDBJ whole genome shotgun (WGS) entry which is preliminary data.</text>
</comment>
<dbReference type="RefSeq" id="WP_176991519.1">
    <property type="nucleotide sequence ID" value="NZ_JACAOZ010000018.1"/>
</dbReference>
<dbReference type="EMBL" id="JACAOZ010000018">
    <property type="protein sequence ID" value="NVZ58491.1"/>
    <property type="molecule type" value="Genomic_DNA"/>
</dbReference>
<dbReference type="Proteomes" id="UP000563268">
    <property type="component" value="Unassembled WGS sequence"/>
</dbReference>
<dbReference type="EMBL" id="JACARM010000066">
    <property type="protein sequence ID" value="NWE10819.1"/>
    <property type="molecule type" value="Genomic_DNA"/>
</dbReference>
<reference evidence="5 6" key="1">
    <citation type="submission" date="2020-04" db="EMBL/GenBank/DDBJ databases">
        <title>Molecular characterization of pseudomonads from Agaricus bisporus reveal novel blotch 2 pathogens in Western Europe.</title>
        <authorList>
            <person name="Taparia T."/>
            <person name="Krijger M."/>
            <person name="Haynes E."/>
            <person name="Elpinstone J.G."/>
            <person name="Noble R."/>
            <person name="Van Der Wolf J."/>
        </authorList>
    </citation>
    <scope>NUCLEOTIDE SEQUENCE [LARGE SCALE GENOMIC DNA]</scope>
    <source>
        <strain evidence="2 5">B7002</strain>
        <strain evidence="4 7">K6002</strain>
        <strain evidence="3 6">K7002</strain>
    </source>
</reference>